<keyword evidence="11" id="KW-1185">Reference proteome</keyword>
<dbReference type="InterPro" id="IPR015424">
    <property type="entry name" value="PyrdxlP-dep_Trfase"/>
</dbReference>
<dbReference type="Proteomes" id="UP000237144">
    <property type="component" value="Unassembled WGS sequence"/>
</dbReference>
<dbReference type="GO" id="GO:0030170">
    <property type="term" value="F:pyridoxal phosphate binding"/>
    <property type="evidence" value="ECO:0007669"/>
    <property type="project" value="InterPro"/>
</dbReference>
<comment type="caution">
    <text evidence="10">The sequence shown here is derived from an EMBL/GenBank/DDBJ whole genome shotgun (WGS) entry which is preliminary data.</text>
</comment>
<comment type="cofactor">
    <cofactor evidence="1 8">
        <name>pyridoxal 5'-phosphate</name>
        <dbReference type="ChEBI" id="CHEBI:597326"/>
    </cofactor>
</comment>
<dbReference type="InterPro" id="IPR000277">
    <property type="entry name" value="Cys/Met-Metab_PyrdxlP-dep_enz"/>
</dbReference>
<evidence type="ECO:0000256" key="3">
    <source>
        <dbReference type="ARBA" id="ARBA00009077"/>
    </source>
</evidence>
<dbReference type="PROSITE" id="PS00868">
    <property type="entry name" value="CYS_MET_METAB_PP"/>
    <property type="match status" value="1"/>
</dbReference>
<feature type="compositionally biased region" description="Low complexity" evidence="9">
    <location>
        <begin position="1"/>
        <end position="13"/>
    </location>
</feature>
<protein>
    <recommendedName>
        <fullName evidence="4">cystathionine gamma-lyase</fullName>
        <ecNumber evidence="4">4.4.1.1</ecNumber>
    </recommendedName>
    <alternativeName>
        <fullName evidence="7">Gamma-cystathionase</fullName>
    </alternativeName>
</protein>
<evidence type="ECO:0000256" key="5">
    <source>
        <dbReference type="ARBA" id="ARBA00022898"/>
    </source>
</evidence>
<evidence type="ECO:0000313" key="10">
    <source>
        <dbReference type="EMBL" id="POY75929.1"/>
    </source>
</evidence>
<proteinExistence type="inferred from homology"/>
<dbReference type="GO" id="GO:0019343">
    <property type="term" value="P:cysteine biosynthetic process via cystathionine"/>
    <property type="evidence" value="ECO:0007669"/>
    <property type="project" value="TreeGrafter"/>
</dbReference>
<dbReference type="PANTHER" id="PTHR11808:SF15">
    <property type="entry name" value="CYSTATHIONINE GAMMA-LYASE"/>
    <property type="match status" value="1"/>
</dbReference>
<accession>A0A2S5BGN0</accession>
<dbReference type="GO" id="GO:0019346">
    <property type="term" value="P:transsulfuration"/>
    <property type="evidence" value="ECO:0007669"/>
    <property type="project" value="InterPro"/>
</dbReference>
<evidence type="ECO:0000313" key="11">
    <source>
        <dbReference type="Proteomes" id="UP000237144"/>
    </source>
</evidence>
<gene>
    <name evidence="10" type="ORF">BMF94_1013</name>
</gene>
<evidence type="ECO:0000256" key="8">
    <source>
        <dbReference type="RuleBase" id="RU362118"/>
    </source>
</evidence>
<evidence type="ECO:0000256" key="1">
    <source>
        <dbReference type="ARBA" id="ARBA00001933"/>
    </source>
</evidence>
<dbReference type="InterPro" id="IPR015422">
    <property type="entry name" value="PyrdxlP-dep_Trfase_small"/>
</dbReference>
<evidence type="ECO:0000256" key="4">
    <source>
        <dbReference type="ARBA" id="ARBA00012085"/>
    </source>
</evidence>
<sequence>MTNAPTASTATAPSPMPQRPNGEAPAAPRPAHERTHAFATRAVHVGAEPEFSKSGGVATALDLSTTYKQTRVGVHSGFEYSRSSNPTRLALERSLASLEGGDVRLSDNLKNEGIDEFNGAWEGGPAGVAFSSGSAATATVIQAIVGHGGHMVSVGDVYGGTSRYQTKVAGPLQDAGCTYVDMSYSTKADGGKVRTEEEQDQVILDRVEQAIRPETKLIWAESPTNPMLSLVPIKLIAQLAKKHGVYLVIDNTFASPYLQQPLSLGADVVVASSTKYLGGHSDVVGGLVVTPIPVLLTRIRFFQNAHGAVPSPFDSMLLLRSIKTLPVRLREHSRNGLAVARWLEEVGIPNGLVRDVRYPGLKRKQESPAQRRERHLAWDQLSADAKKWLAREGYERASEGGFPDGGMVSFHINSPAPASQTESKTAETFLESLEVFTLAESLGGVESLCELPLKMTHGGVDPARRTELGIDGELIRLSCGIEDIDDLLHDLQQAFQKAL</sequence>
<dbReference type="Pfam" id="PF01053">
    <property type="entry name" value="Cys_Met_Meta_PP"/>
    <property type="match status" value="3"/>
</dbReference>
<feature type="region of interest" description="Disordered" evidence="9">
    <location>
        <begin position="1"/>
        <end position="33"/>
    </location>
</feature>
<keyword evidence="6" id="KW-0198">Cysteine biosynthesis</keyword>
<dbReference type="STRING" id="741276.A0A2S5BGN0"/>
<dbReference type="AlphaFoldDB" id="A0A2S5BGN0"/>
<comment type="pathway">
    <text evidence="2">Amino-acid biosynthesis; L-cysteine biosynthesis; L-cysteine from L-homocysteine and L-serine: step 2/2.</text>
</comment>
<reference evidence="10 11" key="1">
    <citation type="journal article" date="2018" name="Front. Microbiol.">
        <title>Prospects for Fungal Bioremediation of Acidic Radioactive Waste Sites: Characterization and Genome Sequence of Rhodotorula taiwanensis MD1149.</title>
        <authorList>
            <person name="Tkavc R."/>
            <person name="Matrosova V.Y."/>
            <person name="Grichenko O.E."/>
            <person name="Gostincar C."/>
            <person name="Volpe R.P."/>
            <person name="Klimenkova P."/>
            <person name="Gaidamakova E.K."/>
            <person name="Zhou C.E."/>
            <person name="Stewart B.J."/>
            <person name="Lyman M.G."/>
            <person name="Malfatti S.A."/>
            <person name="Rubinfeld B."/>
            <person name="Courtot M."/>
            <person name="Singh J."/>
            <person name="Dalgard C.L."/>
            <person name="Hamilton T."/>
            <person name="Frey K.G."/>
            <person name="Gunde-Cimerman N."/>
            <person name="Dugan L."/>
            <person name="Daly M.J."/>
        </authorList>
    </citation>
    <scope>NUCLEOTIDE SEQUENCE [LARGE SCALE GENOMIC DNA]</scope>
    <source>
        <strain evidence="10 11">MD1149</strain>
    </source>
</reference>
<dbReference type="Gene3D" id="3.40.640.10">
    <property type="entry name" value="Type I PLP-dependent aspartate aminotransferase-like (Major domain)"/>
    <property type="match status" value="1"/>
</dbReference>
<keyword evidence="5 8" id="KW-0663">Pyridoxal phosphate</keyword>
<keyword evidence="6" id="KW-0028">Amino-acid biosynthesis</keyword>
<comment type="similarity">
    <text evidence="3 8">Belongs to the trans-sulfuration enzymes family.</text>
</comment>
<dbReference type="GO" id="GO:0004123">
    <property type="term" value="F:cystathionine gamma-lyase activity"/>
    <property type="evidence" value="ECO:0007669"/>
    <property type="project" value="TreeGrafter"/>
</dbReference>
<dbReference type="GO" id="GO:0005737">
    <property type="term" value="C:cytoplasm"/>
    <property type="evidence" value="ECO:0007669"/>
    <property type="project" value="TreeGrafter"/>
</dbReference>
<organism evidence="10 11">
    <name type="scientific">Rhodotorula taiwanensis</name>
    <dbReference type="NCBI Taxonomy" id="741276"/>
    <lineage>
        <taxon>Eukaryota</taxon>
        <taxon>Fungi</taxon>
        <taxon>Dikarya</taxon>
        <taxon>Basidiomycota</taxon>
        <taxon>Pucciniomycotina</taxon>
        <taxon>Microbotryomycetes</taxon>
        <taxon>Sporidiobolales</taxon>
        <taxon>Sporidiobolaceae</taxon>
        <taxon>Rhodotorula</taxon>
    </lineage>
</organism>
<evidence type="ECO:0000256" key="2">
    <source>
        <dbReference type="ARBA" id="ARBA00005038"/>
    </source>
</evidence>
<dbReference type="Gene3D" id="3.90.1150.10">
    <property type="entry name" value="Aspartate Aminotransferase, domain 1"/>
    <property type="match status" value="1"/>
</dbReference>
<evidence type="ECO:0000256" key="6">
    <source>
        <dbReference type="ARBA" id="ARBA00023192"/>
    </source>
</evidence>
<name>A0A2S5BGN0_9BASI</name>
<dbReference type="InterPro" id="IPR015421">
    <property type="entry name" value="PyrdxlP-dep_Trfase_major"/>
</dbReference>
<evidence type="ECO:0000256" key="9">
    <source>
        <dbReference type="SAM" id="MobiDB-lite"/>
    </source>
</evidence>
<evidence type="ECO:0000256" key="7">
    <source>
        <dbReference type="ARBA" id="ARBA00029853"/>
    </source>
</evidence>
<dbReference type="PANTHER" id="PTHR11808">
    <property type="entry name" value="TRANS-SULFURATION ENZYME FAMILY MEMBER"/>
    <property type="match status" value="1"/>
</dbReference>
<dbReference type="EC" id="4.4.1.1" evidence="4"/>
<dbReference type="CDD" id="cd00614">
    <property type="entry name" value="CGS_like"/>
    <property type="match status" value="1"/>
</dbReference>
<dbReference type="OrthoDB" id="3512640at2759"/>
<dbReference type="InterPro" id="IPR054542">
    <property type="entry name" value="Cys_met_metab_PP"/>
</dbReference>
<dbReference type="EMBL" id="PJQD01000009">
    <property type="protein sequence ID" value="POY75929.1"/>
    <property type="molecule type" value="Genomic_DNA"/>
</dbReference>
<dbReference type="SUPFAM" id="SSF53383">
    <property type="entry name" value="PLP-dependent transferases"/>
    <property type="match status" value="1"/>
</dbReference>